<name>A0A932GRG2_UNCTE</name>
<accession>A0A932GRG2</accession>
<dbReference type="GO" id="GO:0008961">
    <property type="term" value="F:phosphatidylglycerol-prolipoprotein diacylglyceryl transferase activity"/>
    <property type="evidence" value="ECO:0007669"/>
    <property type="project" value="UniProtKB-UniRule"/>
</dbReference>
<comment type="caution">
    <text evidence="8">The sequence shown here is derived from an EMBL/GenBank/DDBJ whole genome shotgun (WGS) entry which is preliminary data.</text>
</comment>
<evidence type="ECO:0000256" key="4">
    <source>
        <dbReference type="ARBA" id="ARBA00022692"/>
    </source>
</evidence>
<comment type="similarity">
    <text evidence="1 7">Belongs to the Lgt family.</text>
</comment>
<protein>
    <recommendedName>
        <fullName evidence="7">Phosphatidylglycerol--prolipoprotein diacylglyceryl transferase</fullName>
        <ecNumber evidence="7">2.5.1.145</ecNumber>
    </recommendedName>
</protein>
<comment type="function">
    <text evidence="7">Catalyzes the transfer of the diacylglyceryl group from phosphatidylglycerol to the sulfhydryl group of the N-terminal cysteine of a prolipoprotein, the first step in the formation of mature lipoproteins.</text>
</comment>
<feature type="binding site" evidence="7">
    <location>
        <position position="131"/>
    </location>
    <ligand>
        <name>a 1,2-diacyl-sn-glycero-3-phospho-(1'-sn-glycerol)</name>
        <dbReference type="ChEBI" id="CHEBI:64716"/>
    </ligand>
</feature>
<gene>
    <name evidence="7 8" type="primary">lgt</name>
    <name evidence="8" type="ORF">HYY65_11400</name>
</gene>
<reference evidence="8" key="1">
    <citation type="submission" date="2020-07" db="EMBL/GenBank/DDBJ databases">
        <title>Huge and variable diversity of episymbiotic CPR bacteria and DPANN archaea in groundwater ecosystems.</title>
        <authorList>
            <person name="He C.Y."/>
            <person name="Keren R."/>
            <person name="Whittaker M."/>
            <person name="Farag I.F."/>
            <person name="Doudna J."/>
            <person name="Cate J.H.D."/>
            <person name="Banfield J.F."/>
        </authorList>
    </citation>
    <scope>NUCLEOTIDE SEQUENCE</scope>
    <source>
        <strain evidence="8">NC_groundwater_717_Ag_S-0.2um_59_8</strain>
    </source>
</reference>
<evidence type="ECO:0000256" key="6">
    <source>
        <dbReference type="ARBA" id="ARBA00023136"/>
    </source>
</evidence>
<dbReference type="Pfam" id="PF01790">
    <property type="entry name" value="LGT"/>
    <property type="match status" value="1"/>
</dbReference>
<keyword evidence="5 7" id="KW-1133">Transmembrane helix</keyword>
<dbReference type="NCBIfam" id="TIGR00544">
    <property type="entry name" value="lgt"/>
    <property type="match status" value="1"/>
</dbReference>
<dbReference type="HAMAP" id="MF_01147">
    <property type="entry name" value="Lgt"/>
    <property type="match status" value="1"/>
</dbReference>
<feature type="transmembrane region" description="Helical" evidence="7">
    <location>
        <begin position="43"/>
        <end position="62"/>
    </location>
</feature>
<feature type="transmembrane region" description="Helical" evidence="7">
    <location>
        <begin position="12"/>
        <end position="31"/>
    </location>
</feature>
<comment type="catalytic activity">
    <reaction evidence="7">
        <text>L-cysteinyl-[prolipoprotein] + a 1,2-diacyl-sn-glycero-3-phospho-(1'-sn-glycerol) = an S-1,2-diacyl-sn-glyceryl-L-cysteinyl-[prolipoprotein] + sn-glycerol 1-phosphate + H(+)</text>
        <dbReference type="Rhea" id="RHEA:56712"/>
        <dbReference type="Rhea" id="RHEA-COMP:14679"/>
        <dbReference type="Rhea" id="RHEA-COMP:14680"/>
        <dbReference type="ChEBI" id="CHEBI:15378"/>
        <dbReference type="ChEBI" id="CHEBI:29950"/>
        <dbReference type="ChEBI" id="CHEBI:57685"/>
        <dbReference type="ChEBI" id="CHEBI:64716"/>
        <dbReference type="ChEBI" id="CHEBI:140658"/>
        <dbReference type="EC" id="2.5.1.145"/>
    </reaction>
</comment>
<dbReference type="InterPro" id="IPR001640">
    <property type="entry name" value="Lgt"/>
</dbReference>
<dbReference type="EC" id="2.5.1.145" evidence="7"/>
<feature type="transmembrane region" description="Helical" evidence="7">
    <location>
        <begin position="195"/>
        <end position="212"/>
    </location>
</feature>
<organism evidence="8 9">
    <name type="scientific">Tectimicrobiota bacterium</name>
    <dbReference type="NCBI Taxonomy" id="2528274"/>
    <lineage>
        <taxon>Bacteria</taxon>
        <taxon>Pseudomonadati</taxon>
        <taxon>Nitrospinota/Tectimicrobiota group</taxon>
        <taxon>Candidatus Tectimicrobiota</taxon>
    </lineage>
</organism>
<evidence type="ECO:0000256" key="5">
    <source>
        <dbReference type="ARBA" id="ARBA00022989"/>
    </source>
</evidence>
<sequence>MFPILFQVGPITIRSYGALVATAVLVAWLLARSESKRNKLSPALMDDFLSWGLLFGLAGARIDYVLFSDFASFLRDPFEIIAVWHGGLAIQGAILGGLVGALWFCRRRGLSFWKLADTLAPALIIGQAIGRIGCLLNGDAYGKPTDLPWAITFTDPDSLAPKGISLHPTQLYEFAWDLLVFALLRLLRRKPRAEGILFLWYAGLYSLGRFVIESFRGDQLTYRLGPYSLSTAMTLSALALVGVLLIGFLLRFRHVRNA</sequence>
<dbReference type="Proteomes" id="UP000741360">
    <property type="component" value="Unassembled WGS sequence"/>
</dbReference>
<evidence type="ECO:0000256" key="7">
    <source>
        <dbReference type="HAMAP-Rule" id="MF_01147"/>
    </source>
</evidence>
<dbReference type="GO" id="GO:0042158">
    <property type="term" value="P:lipoprotein biosynthetic process"/>
    <property type="evidence" value="ECO:0007669"/>
    <property type="project" value="UniProtKB-UniRule"/>
</dbReference>
<evidence type="ECO:0000256" key="1">
    <source>
        <dbReference type="ARBA" id="ARBA00007150"/>
    </source>
</evidence>
<keyword evidence="6 7" id="KW-0472">Membrane</keyword>
<dbReference type="GO" id="GO:0005886">
    <property type="term" value="C:plasma membrane"/>
    <property type="evidence" value="ECO:0007669"/>
    <property type="project" value="UniProtKB-SubCell"/>
</dbReference>
<keyword evidence="2 7" id="KW-1003">Cell membrane</keyword>
<feature type="transmembrane region" description="Helical" evidence="7">
    <location>
        <begin position="232"/>
        <end position="252"/>
    </location>
</feature>
<proteinExistence type="inferred from homology"/>
<evidence type="ECO:0000313" key="8">
    <source>
        <dbReference type="EMBL" id="MBI3015635.1"/>
    </source>
</evidence>
<keyword evidence="3 7" id="KW-0808">Transferase</keyword>
<dbReference type="EMBL" id="JACPSX010000217">
    <property type="protein sequence ID" value="MBI3015635.1"/>
    <property type="molecule type" value="Genomic_DNA"/>
</dbReference>
<dbReference type="PANTHER" id="PTHR30589">
    <property type="entry name" value="PROLIPOPROTEIN DIACYLGLYCERYL TRANSFERASE"/>
    <property type="match status" value="1"/>
</dbReference>
<comment type="pathway">
    <text evidence="7">Protein modification; lipoprotein biosynthesis (diacylglyceryl transfer).</text>
</comment>
<evidence type="ECO:0000256" key="3">
    <source>
        <dbReference type="ARBA" id="ARBA00022679"/>
    </source>
</evidence>
<feature type="transmembrane region" description="Helical" evidence="7">
    <location>
        <begin position="82"/>
        <end position="105"/>
    </location>
</feature>
<keyword evidence="4 7" id="KW-0812">Transmembrane</keyword>
<evidence type="ECO:0000256" key="2">
    <source>
        <dbReference type="ARBA" id="ARBA00022475"/>
    </source>
</evidence>
<evidence type="ECO:0000313" key="9">
    <source>
        <dbReference type="Proteomes" id="UP000741360"/>
    </source>
</evidence>
<dbReference type="AlphaFoldDB" id="A0A932GRG2"/>
<dbReference type="PANTHER" id="PTHR30589:SF0">
    <property type="entry name" value="PHOSPHATIDYLGLYCEROL--PROLIPOPROTEIN DIACYLGLYCERYL TRANSFERASE"/>
    <property type="match status" value="1"/>
</dbReference>
<comment type="subcellular location">
    <subcellularLocation>
        <location evidence="7">Cell membrane</location>
        <topology evidence="7">Multi-pass membrane protein</topology>
    </subcellularLocation>
</comment>